<comment type="function">
    <text evidence="1 7">Catalyzes the decarboxylation of orotidine 5'-monophosphate (OMP) to uridine 5'-monophosphate (UMP).</text>
</comment>
<dbReference type="InterPro" id="IPR014732">
    <property type="entry name" value="OMPdecase"/>
</dbReference>
<dbReference type="InterPro" id="IPR011060">
    <property type="entry name" value="RibuloseP-bd_barrel"/>
</dbReference>
<protein>
    <recommendedName>
        <fullName evidence="7">Orotidine 5'-phosphate decarboxylase</fullName>
        <ecNumber evidence="7">4.1.1.23</ecNumber>
    </recommendedName>
    <alternativeName>
        <fullName evidence="7">OMP decarboxylase</fullName>
        <shortName evidence="7">OMPDCase</shortName>
        <shortName evidence="7">OMPdecase</shortName>
    </alternativeName>
</protein>
<dbReference type="InterPro" id="IPR018089">
    <property type="entry name" value="OMPdecase_AS"/>
</dbReference>
<dbReference type="EC" id="4.1.1.23" evidence="7"/>
<evidence type="ECO:0000256" key="9">
    <source>
        <dbReference type="PIRSR" id="PIRSR614732-2"/>
    </source>
</evidence>
<accession>A0A2T5GEZ5</accession>
<evidence type="ECO:0000259" key="12">
    <source>
        <dbReference type="SMART" id="SM00934"/>
    </source>
</evidence>
<dbReference type="EMBL" id="PEBV01000002">
    <property type="protein sequence ID" value="PTQ54750.1"/>
    <property type="molecule type" value="Genomic_DNA"/>
</dbReference>
<dbReference type="InterPro" id="IPR013785">
    <property type="entry name" value="Aldolase_TIM"/>
</dbReference>
<dbReference type="InterPro" id="IPR001754">
    <property type="entry name" value="OMPdeCOase_dom"/>
</dbReference>
<keyword evidence="5 7" id="KW-0456">Lyase</keyword>
<comment type="pathway">
    <text evidence="2 7 10">Pyrimidine metabolism; UMP biosynthesis via de novo pathway; UMP from orotate: step 2/2.</text>
</comment>
<dbReference type="Gene3D" id="3.20.20.70">
    <property type="entry name" value="Aldolase class I"/>
    <property type="match status" value="1"/>
</dbReference>
<dbReference type="PROSITE" id="PS00156">
    <property type="entry name" value="OMPDECASE"/>
    <property type="match status" value="1"/>
</dbReference>
<evidence type="ECO:0000256" key="2">
    <source>
        <dbReference type="ARBA" id="ARBA00004861"/>
    </source>
</evidence>
<feature type="binding site" evidence="7 9">
    <location>
        <position position="215"/>
    </location>
    <ligand>
        <name>substrate</name>
    </ligand>
</feature>
<dbReference type="GO" id="GO:0044205">
    <property type="term" value="P:'de novo' UMP biosynthetic process"/>
    <property type="evidence" value="ECO:0007669"/>
    <property type="project" value="UniProtKB-UniRule"/>
</dbReference>
<feature type="active site" description="For OMPdecase activity" evidence="8">
    <location>
        <position position="73"/>
    </location>
</feature>
<dbReference type="Pfam" id="PF00215">
    <property type="entry name" value="OMPdecase"/>
    <property type="match status" value="1"/>
</dbReference>
<dbReference type="HAMAP" id="MF_01200_B">
    <property type="entry name" value="OMPdecase_type1_B"/>
    <property type="match status" value="1"/>
</dbReference>
<evidence type="ECO:0000256" key="5">
    <source>
        <dbReference type="ARBA" id="ARBA00023239"/>
    </source>
</evidence>
<dbReference type="NCBIfam" id="NF001273">
    <property type="entry name" value="PRK00230.1"/>
    <property type="match status" value="1"/>
</dbReference>
<evidence type="ECO:0000256" key="11">
    <source>
        <dbReference type="SAM" id="MobiDB-lite"/>
    </source>
</evidence>
<comment type="subunit">
    <text evidence="7">Homodimer.</text>
</comment>
<comment type="catalytic activity">
    <reaction evidence="6 7 10">
        <text>orotidine 5'-phosphate + H(+) = UMP + CO2</text>
        <dbReference type="Rhea" id="RHEA:11596"/>
        <dbReference type="ChEBI" id="CHEBI:15378"/>
        <dbReference type="ChEBI" id="CHEBI:16526"/>
        <dbReference type="ChEBI" id="CHEBI:57538"/>
        <dbReference type="ChEBI" id="CHEBI:57865"/>
        <dbReference type="EC" id="4.1.1.23"/>
    </reaction>
</comment>
<evidence type="ECO:0000256" key="4">
    <source>
        <dbReference type="ARBA" id="ARBA00022975"/>
    </source>
</evidence>
<feature type="binding site" evidence="7 9">
    <location>
        <position position="124"/>
    </location>
    <ligand>
        <name>substrate</name>
    </ligand>
</feature>
<feature type="domain" description="Orotidine 5'-phosphate decarboxylase" evidence="12">
    <location>
        <begin position="14"/>
        <end position="231"/>
    </location>
</feature>
<feature type="active site" description="Proton donor" evidence="7">
    <location>
        <position position="70"/>
    </location>
</feature>
<evidence type="ECO:0000256" key="8">
    <source>
        <dbReference type="PIRSR" id="PIRSR614732-1"/>
    </source>
</evidence>
<evidence type="ECO:0000313" key="13">
    <source>
        <dbReference type="EMBL" id="PTQ54750.1"/>
    </source>
</evidence>
<dbReference type="UniPathway" id="UPA00070">
    <property type="reaction ID" value="UER00120"/>
</dbReference>
<dbReference type="CDD" id="cd04725">
    <property type="entry name" value="OMP_decarboxylase_like"/>
    <property type="match status" value="1"/>
</dbReference>
<dbReference type="SUPFAM" id="SSF51366">
    <property type="entry name" value="Ribulose-phoshate binding barrel"/>
    <property type="match status" value="1"/>
</dbReference>
<comment type="caution">
    <text evidence="13">The sequence shown here is derived from an EMBL/GenBank/DDBJ whole genome shotgun (WGS) entry which is preliminary data.</text>
</comment>
<keyword evidence="4 7" id="KW-0665">Pyrimidine biosynthesis</keyword>
<feature type="active site" description="For OMPdecase activity" evidence="8">
    <location>
        <position position="68"/>
    </location>
</feature>
<evidence type="ECO:0000256" key="1">
    <source>
        <dbReference type="ARBA" id="ARBA00002356"/>
    </source>
</evidence>
<dbReference type="GO" id="GO:0006207">
    <property type="term" value="P:'de novo' pyrimidine nucleobase biosynthetic process"/>
    <property type="evidence" value="ECO:0007669"/>
    <property type="project" value="InterPro"/>
</dbReference>
<gene>
    <name evidence="7" type="primary">pyrF</name>
    <name evidence="13" type="ORF">HSCHL_2341</name>
</gene>
<feature type="binding site" evidence="7 9">
    <location>
        <position position="184"/>
    </location>
    <ligand>
        <name>substrate</name>
    </ligand>
</feature>
<keyword evidence="3 7" id="KW-0210">Decarboxylase</keyword>
<dbReference type="SMART" id="SM00934">
    <property type="entry name" value="OMPdecase"/>
    <property type="match status" value="1"/>
</dbReference>
<sequence length="282" mass="28521">MTAGKEAATPAADRIVVALDVAPDALTALLRALEGEARWYKVGLSLFYAAHREAIAAVRAAGGNVFLDLKLHDIPSTVARTVAALADLGAAWLTVHALGGPKMLAAAQKAAEGGPKLLAVTVLTHHDPSELRRLGLDAEPGRATLRLAGVAAEAGLFGVVAAPEEAAAIKAAYPSLFVVTPGIRWSGAPAAGDDQARILDPAAAIRAGSDALVVGRPIYGSADPRAAFLAVRDAVAGALRPAAAGRPGIGPVGSTDAGRDAFLSRGPGQTNGPGPESRREGR</sequence>
<dbReference type="Proteomes" id="UP000244180">
    <property type="component" value="Unassembled WGS sequence"/>
</dbReference>
<feature type="binding site" evidence="7 9">
    <location>
        <position position="20"/>
    </location>
    <ligand>
        <name>substrate</name>
    </ligand>
</feature>
<feature type="region of interest" description="Disordered" evidence="11">
    <location>
        <begin position="245"/>
        <end position="282"/>
    </location>
</feature>
<evidence type="ECO:0000256" key="6">
    <source>
        <dbReference type="ARBA" id="ARBA00049157"/>
    </source>
</evidence>
<dbReference type="NCBIfam" id="TIGR01740">
    <property type="entry name" value="pyrF"/>
    <property type="match status" value="1"/>
</dbReference>
<dbReference type="RefSeq" id="WP_272999504.1">
    <property type="nucleotide sequence ID" value="NZ_PEBV01000002.1"/>
</dbReference>
<dbReference type="PANTHER" id="PTHR32119">
    <property type="entry name" value="OROTIDINE 5'-PHOSPHATE DECARBOXYLASE"/>
    <property type="match status" value="1"/>
</dbReference>
<comment type="similarity">
    <text evidence="7">Belongs to the OMP decarboxylase family. Type 1 subfamily.</text>
</comment>
<name>A0A2T5GEZ5_HYDSH</name>
<evidence type="ECO:0000256" key="10">
    <source>
        <dbReference type="RuleBase" id="RU000512"/>
    </source>
</evidence>
<feature type="binding site" evidence="7 9">
    <location>
        <position position="41"/>
    </location>
    <ligand>
        <name>substrate</name>
    </ligand>
</feature>
<feature type="active site" description="For OMPdecase activity" evidence="8">
    <location>
        <position position="70"/>
    </location>
</feature>
<dbReference type="GO" id="GO:0004590">
    <property type="term" value="F:orotidine-5'-phosphate decarboxylase activity"/>
    <property type="evidence" value="ECO:0007669"/>
    <property type="project" value="UniProtKB-UniRule"/>
</dbReference>
<dbReference type="AlphaFoldDB" id="A0A2T5GEZ5"/>
<organism evidence="13 14">
    <name type="scientific">Hydrogenibacillus schlegelii</name>
    <name type="common">Bacillus schlegelii</name>
    <dbReference type="NCBI Taxonomy" id="1484"/>
    <lineage>
        <taxon>Bacteria</taxon>
        <taxon>Bacillati</taxon>
        <taxon>Bacillota</taxon>
        <taxon>Bacilli</taxon>
        <taxon>Bacillales</taxon>
        <taxon>Bacillales Family X. Incertae Sedis</taxon>
        <taxon>Hydrogenibacillus</taxon>
    </lineage>
</organism>
<proteinExistence type="inferred from homology"/>
<feature type="binding site" evidence="7 9">
    <location>
        <position position="195"/>
    </location>
    <ligand>
        <name>substrate</name>
    </ligand>
</feature>
<dbReference type="GO" id="GO:0005829">
    <property type="term" value="C:cytosol"/>
    <property type="evidence" value="ECO:0007669"/>
    <property type="project" value="TreeGrafter"/>
</dbReference>
<feature type="binding site" evidence="7 9">
    <location>
        <position position="216"/>
    </location>
    <ligand>
        <name>substrate</name>
    </ligand>
</feature>
<dbReference type="PANTHER" id="PTHR32119:SF2">
    <property type="entry name" value="OROTIDINE 5'-PHOSPHATE DECARBOXYLASE"/>
    <property type="match status" value="1"/>
</dbReference>
<feature type="binding site" evidence="7">
    <location>
        <begin position="68"/>
        <end position="77"/>
    </location>
    <ligand>
        <name>substrate</name>
    </ligand>
</feature>
<evidence type="ECO:0000256" key="7">
    <source>
        <dbReference type="HAMAP-Rule" id="MF_01200"/>
    </source>
</evidence>
<evidence type="ECO:0000313" key="14">
    <source>
        <dbReference type="Proteomes" id="UP000244180"/>
    </source>
</evidence>
<dbReference type="InterPro" id="IPR047596">
    <property type="entry name" value="OMPdecase_bac"/>
</dbReference>
<reference evidence="13 14" key="1">
    <citation type="submission" date="2017-08" db="EMBL/GenBank/DDBJ databases">
        <title>Burning lignite coal seam in the remote Altai Mountains harbors a hydrogen-driven thermophilic microbial community.</title>
        <authorList>
            <person name="Kadnikov V.V."/>
            <person name="Mardanov A.V."/>
            <person name="Ivasenko D."/>
            <person name="Beletsky A.V."/>
            <person name="Karnachuk O.V."/>
            <person name="Ravin N.V."/>
        </authorList>
    </citation>
    <scope>NUCLEOTIDE SEQUENCE [LARGE SCALE GENOMIC DNA]</scope>
    <source>
        <strain evidence="13">AL33</strain>
    </source>
</reference>
<evidence type="ECO:0000256" key="3">
    <source>
        <dbReference type="ARBA" id="ARBA00022793"/>
    </source>
</evidence>